<dbReference type="OrthoDB" id="603275at2"/>
<reference evidence="5 6" key="1">
    <citation type="submission" date="2018-11" db="EMBL/GenBank/DDBJ databases">
        <title>Chitinophaga lutea sp.nov., isolate from arsenic contaminated soil.</title>
        <authorList>
            <person name="Zong Y."/>
        </authorList>
    </citation>
    <scope>NUCLEOTIDE SEQUENCE [LARGE SCALE GENOMIC DNA]</scope>
    <source>
        <strain evidence="5 6">ZY74</strain>
    </source>
</reference>
<dbReference type="Pfam" id="PF14905">
    <property type="entry name" value="OMP_b-brl_3"/>
    <property type="match status" value="1"/>
</dbReference>
<dbReference type="InterPro" id="IPR012910">
    <property type="entry name" value="Plug_dom"/>
</dbReference>
<dbReference type="Proteomes" id="UP000278351">
    <property type="component" value="Unassembled WGS sequence"/>
</dbReference>
<dbReference type="Pfam" id="PF07715">
    <property type="entry name" value="Plug"/>
    <property type="match status" value="1"/>
</dbReference>
<sequence length="890" mass="101238">MSIKLNGSITAAMCVCLLGCILSANKATAQQTPSNKDTETGTVSGKVLQASNKEPIPFATIALLNEDDSTIITGVAADERGAFVLKPVLYGSYLLRVGTMGYAPAFLKVKPNAERPLWDLGTILMESGARTLKEVNIVSQKKMFTMNKDSIIFTPDENFLPGGTGMELLEYVPGVTIDANNNITMEGKDQVKFYVDDKPIATTGMDANSYLNNLPSFMIERIEVLKAPPDAVEREQALVEGRTNIRYINIITRKIQFRGYSAAFTAGVDSRRNLNAKMRYNLNLAPFQVTYFNNGQYNSDSSYLSRKNFPKQVGKDTTYLEQKNFRTSYNFNHNLNGRYELKITDKEKLRGSVTLGWTGDGSNGYNNSVNSDKNRKPTMLKDQESKNRRNGYRAVTDWFYYKEYEKPEHKLEAGFNFTKSNGAGYGNNDYFYLMTEDTSLQRTKRRNGNYSMRATFHFRKPLDNGKYYDVSSSADLASGSSVNLARRKNVNDVDLLFAPRLSTDYSNFDQTYALNAAVGKRSRKLGYNFTGRLSYAGNKSEEIYAGNQFNNETYEVRSSMGINYSPAKNHMANLRFNPGIQFFNQLALLDSLRNRVPFKYTNFSPGINFQYDYKQQQLTLNFNRNMDRPTPDQLNPYVNTADSFNIRMGNPNLRPSFTKDYRMEYMIQYKSHQIKAGLEAQDADDIISRYTKVDYINDTTVITTSTFTNLASRRDRNAYLTLNSHFFKALQNNKGAFNMNVSGGVRYYNTTTDGGEEGKDAVSEKFAHVEGWTSHLTVWAAYRIRVFSVSVNARYNGPRYYAQGKQEARFNSGLRSQVNLFQRKLNVAFTVENLFGSSVRNSYELTNTYEQFSNARRNVRYLSLNITYNIRKFTKLGQKGPKDFEKEEPM</sequence>
<comment type="caution">
    <text evidence="5">The sequence shown here is derived from an EMBL/GenBank/DDBJ whole genome shotgun (WGS) entry which is preliminary data.</text>
</comment>
<organism evidence="5 6">
    <name type="scientific">Chitinophaga lutea</name>
    <dbReference type="NCBI Taxonomy" id="2488634"/>
    <lineage>
        <taxon>Bacteria</taxon>
        <taxon>Pseudomonadati</taxon>
        <taxon>Bacteroidota</taxon>
        <taxon>Chitinophagia</taxon>
        <taxon>Chitinophagales</taxon>
        <taxon>Chitinophagaceae</taxon>
        <taxon>Chitinophaga</taxon>
    </lineage>
</organism>
<dbReference type="GO" id="GO:0030246">
    <property type="term" value="F:carbohydrate binding"/>
    <property type="evidence" value="ECO:0007669"/>
    <property type="project" value="InterPro"/>
</dbReference>
<evidence type="ECO:0000313" key="6">
    <source>
        <dbReference type="Proteomes" id="UP000278351"/>
    </source>
</evidence>
<protein>
    <submittedName>
        <fullName evidence="5">TonB-dependent receptor</fullName>
    </submittedName>
</protein>
<dbReference type="RefSeq" id="WP_123845917.1">
    <property type="nucleotide sequence ID" value="NZ_RPDH01000001.1"/>
</dbReference>
<feature type="signal peptide" evidence="2">
    <location>
        <begin position="1"/>
        <end position="29"/>
    </location>
</feature>
<evidence type="ECO:0000259" key="3">
    <source>
        <dbReference type="Pfam" id="PF07715"/>
    </source>
</evidence>
<feature type="compositionally biased region" description="Basic and acidic residues" evidence="1">
    <location>
        <begin position="372"/>
        <end position="387"/>
    </location>
</feature>
<name>A0A3N4Q2H3_9BACT</name>
<keyword evidence="6" id="KW-1185">Reference proteome</keyword>
<dbReference type="Gene3D" id="2.60.40.1120">
    <property type="entry name" value="Carboxypeptidase-like, regulatory domain"/>
    <property type="match status" value="1"/>
</dbReference>
<dbReference type="Gene3D" id="2.170.130.10">
    <property type="entry name" value="TonB-dependent receptor, plug domain"/>
    <property type="match status" value="1"/>
</dbReference>
<keyword evidence="5" id="KW-0675">Receptor</keyword>
<dbReference type="SUPFAM" id="SSF56935">
    <property type="entry name" value="Porins"/>
    <property type="match status" value="1"/>
</dbReference>
<dbReference type="InterPro" id="IPR037066">
    <property type="entry name" value="Plug_dom_sf"/>
</dbReference>
<dbReference type="SUPFAM" id="SSF49452">
    <property type="entry name" value="Starch-binding domain-like"/>
    <property type="match status" value="1"/>
</dbReference>
<dbReference type="InterPro" id="IPR041700">
    <property type="entry name" value="OMP_b-brl_3"/>
</dbReference>
<dbReference type="InterPro" id="IPR013784">
    <property type="entry name" value="Carb-bd-like_fold"/>
</dbReference>
<feature type="region of interest" description="Disordered" evidence="1">
    <location>
        <begin position="363"/>
        <end position="388"/>
    </location>
</feature>
<dbReference type="Pfam" id="PF13620">
    <property type="entry name" value="CarboxypepD_reg"/>
    <property type="match status" value="1"/>
</dbReference>
<gene>
    <name evidence="5" type="ORF">EGT74_07705</name>
</gene>
<dbReference type="AlphaFoldDB" id="A0A3N4Q2H3"/>
<evidence type="ECO:0000256" key="1">
    <source>
        <dbReference type="SAM" id="MobiDB-lite"/>
    </source>
</evidence>
<feature type="domain" description="TonB-dependent receptor plug" evidence="3">
    <location>
        <begin position="164"/>
        <end position="232"/>
    </location>
</feature>
<proteinExistence type="predicted"/>
<feature type="domain" description="Outer membrane protein beta-barrel" evidence="4">
    <location>
        <begin position="593"/>
        <end position="868"/>
    </location>
</feature>
<feature type="chain" id="PRO_5018230755" evidence="2">
    <location>
        <begin position="30"/>
        <end position="890"/>
    </location>
</feature>
<evidence type="ECO:0000313" key="5">
    <source>
        <dbReference type="EMBL" id="RPE13399.1"/>
    </source>
</evidence>
<accession>A0A3N4Q2H3</accession>
<evidence type="ECO:0000259" key="4">
    <source>
        <dbReference type="Pfam" id="PF14905"/>
    </source>
</evidence>
<evidence type="ECO:0000256" key="2">
    <source>
        <dbReference type="SAM" id="SignalP"/>
    </source>
</evidence>
<keyword evidence="2" id="KW-0732">Signal</keyword>
<dbReference type="EMBL" id="RPDH01000001">
    <property type="protein sequence ID" value="RPE13399.1"/>
    <property type="molecule type" value="Genomic_DNA"/>
</dbReference>